<name>C6TDX9_SOYBN</name>
<dbReference type="EMBL" id="BT095797">
    <property type="protein sequence ID" value="ACU20031.1"/>
    <property type="molecule type" value="mRNA"/>
</dbReference>
<sequence length="71" mass="8163">ILVLLVVLLSTGIIFIIHFRFGLVGFIIICRACLLFLISFDKFFILSFPFCSLGFVWSFLLYISKRGVKIN</sequence>
<protein>
    <submittedName>
        <fullName evidence="2">Uncharacterized protein</fullName>
    </submittedName>
</protein>
<keyword evidence="1" id="KW-0812">Transmembrane</keyword>
<feature type="transmembrane region" description="Helical" evidence="1">
    <location>
        <begin position="43"/>
        <end position="63"/>
    </location>
</feature>
<feature type="non-terminal residue" evidence="2">
    <location>
        <position position="1"/>
    </location>
</feature>
<accession>C6TDX9</accession>
<evidence type="ECO:0000313" key="2">
    <source>
        <dbReference type="EMBL" id="ACU20031.1"/>
    </source>
</evidence>
<keyword evidence="1" id="KW-1133">Transmembrane helix</keyword>
<organism evidence="2">
    <name type="scientific">Glycine max</name>
    <name type="common">Soybean</name>
    <name type="synonym">Glycine hispida</name>
    <dbReference type="NCBI Taxonomy" id="3847"/>
    <lineage>
        <taxon>Eukaryota</taxon>
        <taxon>Viridiplantae</taxon>
        <taxon>Streptophyta</taxon>
        <taxon>Embryophyta</taxon>
        <taxon>Tracheophyta</taxon>
        <taxon>Spermatophyta</taxon>
        <taxon>Magnoliopsida</taxon>
        <taxon>eudicotyledons</taxon>
        <taxon>Gunneridae</taxon>
        <taxon>Pentapetalae</taxon>
        <taxon>rosids</taxon>
        <taxon>fabids</taxon>
        <taxon>Fabales</taxon>
        <taxon>Fabaceae</taxon>
        <taxon>Papilionoideae</taxon>
        <taxon>50 kb inversion clade</taxon>
        <taxon>NPAAA clade</taxon>
        <taxon>indigoferoid/millettioid clade</taxon>
        <taxon>Phaseoleae</taxon>
        <taxon>Glycine</taxon>
        <taxon>Glycine subgen. Soja</taxon>
    </lineage>
</organism>
<feature type="transmembrane region" description="Helical" evidence="1">
    <location>
        <begin position="12"/>
        <end position="37"/>
    </location>
</feature>
<proteinExistence type="evidence at transcript level"/>
<keyword evidence="1" id="KW-0472">Membrane</keyword>
<dbReference type="AlphaFoldDB" id="C6TDX9"/>
<evidence type="ECO:0000256" key="1">
    <source>
        <dbReference type="SAM" id="Phobius"/>
    </source>
</evidence>
<reference evidence="2" key="1">
    <citation type="submission" date="2009-08" db="EMBL/GenBank/DDBJ databases">
        <authorList>
            <person name="Cheung F."/>
            <person name="Xiao Y."/>
            <person name="Chan A."/>
            <person name="Moskal W."/>
            <person name="Town C.D."/>
        </authorList>
    </citation>
    <scope>NUCLEOTIDE SEQUENCE</scope>
</reference>